<evidence type="ECO:0000313" key="2">
    <source>
        <dbReference type="Proteomes" id="UP000217838"/>
    </source>
</evidence>
<accession>A0A2A4YA83</accession>
<comment type="caution">
    <text evidence="1">The sequence shown here is derived from an EMBL/GenBank/DDBJ whole genome shotgun (WGS) entry which is preliminary data.</text>
</comment>
<reference evidence="2" key="1">
    <citation type="submission" date="2017-08" db="EMBL/GenBank/DDBJ databases">
        <title>A dynamic microbial community with high functional redundancy inhabits the cold, oxic subseafloor aquifer.</title>
        <authorList>
            <person name="Tully B.J."/>
            <person name="Wheat C.G."/>
            <person name="Glazer B.T."/>
            <person name="Huber J.A."/>
        </authorList>
    </citation>
    <scope>NUCLEOTIDE SEQUENCE [LARGE SCALE GENOMIC DNA]</scope>
</reference>
<evidence type="ECO:0008006" key="3">
    <source>
        <dbReference type="Google" id="ProtNLM"/>
    </source>
</evidence>
<sequence length="144" mass="16494">MKANKVAYVLCVAIFLVSCSPNSYEDYRKKGDALVKSIACDLQNIRCKEDLSKEIGTIKKKMKKLCFLMIESSDYAEKHPSSLGKEDKSTLYSDQLQYELLRVCEIEGGKKVLEDVQADMLDKLDAYLRKAKRKKLSKSSYYQN</sequence>
<dbReference type="AlphaFoldDB" id="A0A2A4YA83"/>
<gene>
    <name evidence="1" type="ORF">COB11_08110</name>
</gene>
<name>A0A2A4YA83_UNCAE</name>
<protein>
    <recommendedName>
        <fullName evidence="3">Lipoprotein</fullName>
    </recommendedName>
</protein>
<dbReference type="PROSITE" id="PS51257">
    <property type="entry name" value="PROKAR_LIPOPROTEIN"/>
    <property type="match status" value="1"/>
</dbReference>
<dbReference type="EMBL" id="NVUU01000124">
    <property type="protein sequence ID" value="PCI91842.1"/>
    <property type="molecule type" value="Genomic_DNA"/>
</dbReference>
<dbReference type="Proteomes" id="UP000217838">
    <property type="component" value="Unassembled WGS sequence"/>
</dbReference>
<organism evidence="1 2">
    <name type="scientific">Aerophobetes bacterium</name>
    <dbReference type="NCBI Taxonomy" id="2030807"/>
    <lineage>
        <taxon>Bacteria</taxon>
        <taxon>Candidatus Aerophobota</taxon>
    </lineage>
</organism>
<evidence type="ECO:0000313" key="1">
    <source>
        <dbReference type="EMBL" id="PCI91842.1"/>
    </source>
</evidence>
<proteinExistence type="predicted"/>